<dbReference type="EMBL" id="LGRX02002491">
    <property type="protein sequence ID" value="KAK3284126.1"/>
    <property type="molecule type" value="Genomic_DNA"/>
</dbReference>
<name>A0AAE0GU28_9CHLO</name>
<evidence type="ECO:0000313" key="2">
    <source>
        <dbReference type="EMBL" id="KAK3284126.1"/>
    </source>
</evidence>
<dbReference type="AlphaFoldDB" id="A0AAE0GU28"/>
<evidence type="ECO:0000256" key="1">
    <source>
        <dbReference type="SAM" id="MobiDB-lite"/>
    </source>
</evidence>
<proteinExistence type="predicted"/>
<comment type="caution">
    <text evidence="2">The sequence shown here is derived from an EMBL/GenBank/DDBJ whole genome shotgun (WGS) entry which is preliminary data.</text>
</comment>
<sequence length="164" mass="17775">MAPKVNMEGSKPGGGPPLDEPQDMERKTAAAADESVQAQLVAAVQQLSEQTRTLYREGGGEEFCGKAKASAQIRQTTGATWDALTGAPVLKKLLGKGYVEYLSDVNPYPKCPKNLQAGAMHVQCSMHDSRTSDQLVKKPNSSLYYEYKTLAPMLPFTFGAKEFS</sequence>
<accession>A0AAE0GU28</accession>
<gene>
    <name evidence="2" type="ORF">CYMTET_8213</name>
</gene>
<reference evidence="2 3" key="1">
    <citation type="journal article" date="2015" name="Genome Biol. Evol.">
        <title>Comparative Genomics of a Bacterivorous Green Alga Reveals Evolutionary Causalities and Consequences of Phago-Mixotrophic Mode of Nutrition.</title>
        <authorList>
            <person name="Burns J.A."/>
            <person name="Paasch A."/>
            <person name="Narechania A."/>
            <person name="Kim E."/>
        </authorList>
    </citation>
    <scope>NUCLEOTIDE SEQUENCE [LARGE SCALE GENOMIC DNA]</scope>
    <source>
        <strain evidence="2 3">PLY_AMNH</strain>
    </source>
</reference>
<feature type="region of interest" description="Disordered" evidence="1">
    <location>
        <begin position="1"/>
        <end position="33"/>
    </location>
</feature>
<evidence type="ECO:0000313" key="3">
    <source>
        <dbReference type="Proteomes" id="UP001190700"/>
    </source>
</evidence>
<dbReference type="Proteomes" id="UP001190700">
    <property type="component" value="Unassembled WGS sequence"/>
</dbReference>
<organism evidence="2 3">
    <name type="scientific">Cymbomonas tetramitiformis</name>
    <dbReference type="NCBI Taxonomy" id="36881"/>
    <lineage>
        <taxon>Eukaryota</taxon>
        <taxon>Viridiplantae</taxon>
        <taxon>Chlorophyta</taxon>
        <taxon>Pyramimonadophyceae</taxon>
        <taxon>Pyramimonadales</taxon>
        <taxon>Pyramimonadaceae</taxon>
        <taxon>Cymbomonas</taxon>
    </lineage>
</organism>
<keyword evidence="3" id="KW-1185">Reference proteome</keyword>
<protein>
    <submittedName>
        <fullName evidence="2">Uncharacterized protein</fullName>
    </submittedName>
</protein>